<accession>A0ABQ8UD72</accession>
<name>A0ABQ8UD72_9EUKA</name>
<organism evidence="3 4">
    <name type="scientific">Paratrimastix pyriformis</name>
    <dbReference type="NCBI Taxonomy" id="342808"/>
    <lineage>
        <taxon>Eukaryota</taxon>
        <taxon>Metamonada</taxon>
        <taxon>Preaxostyla</taxon>
        <taxon>Paratrimastigidae</taxon>
        <taxon>Paratrimastix</taxon>
    </lineage>
</organism>
<evidence type="ECO:0000259" key="2">
    <source>
        <dbReference type="PROSITE" id="PS50918"/>
    </source>
</evidence>
<dbReference type="SMART" id="SM00678">
    <property type="entry name" value="WWE"/>
    <property type="match status" value="1"/>
</dbReference>
<evidence type="ECO:0000313" key="3">
    <source>
        <dbReference type="EMBL" id="KAJ4457196.1"/>
    </source>
</evidence>
<comment type="caution">
    <text evidence="3">The sequence shown here is derived from an EMBL/GenBank/DDBJ whole genome shotgun (WGS) entry which is preliminary data.</text>
</comment>
<dbReference type="Gene3D" id="3.30.720.50">
    <property type="match status" value="1"/>
</dbReference>
<sequence>MEIGNFAELLQRYPSVQIDAQDAFIITFPDHSSAFVEWQRICSPFCVINPGNQSQLVIRNVVQVVFQRIFARFGPMNVQPGQNGSYTVVFQNADDASRACTDPIISQCCSCGLESADPKTLAVMPLNVDGLLAVLRHPPGSAGRFHGTPAGHQVCSTSPWVIHTAHFVLPSLLPGWRPPCLGCCSRVRFRFVISPPSSPLALSPAGPGILGAAPSPPADFQWEWKDDADGFTSDSVSVSRFIEDGYLRWLHDRRGAPHPIALSLTSDPNLAPYVIDFRAMHQYNHTTGRAREIRRTPPLVGTPPALHPPKIALPTGATSSPPYQQPHVQSPPPAPAAGGGWGVSDTLPQYHPLYVARTPVASPPPPQSPSLYHTLCRRVHAHAHAYVDARYQPRDPDGTAWDHDVGSR</sequence>
<dbReference type="InterPro" id="IPR037197">
    <property type="entry name" value="WWE_dom_sf"/>
</dbReference>
<evidence type="ECO:0000256" key="1">
    <source>
        <dbReference type="SAM" id="MobiDB-lite"/>
    </source>
</evidence>
<gene>
    <name evidence="3" type="ORF">PAPYR_7362</name>
</gene>
<protein>
    <recommendedName>
        <fullName evidence="2">WWE domain-containing protein</fullName>
    </recommendedName>
</protein>
<feature type="region of interest" description="Disordered" evidence="1">
    <location>
        <begin position="313"/>
        <end position="342"/>
    </location>
</feature>
<dbReference type="InterPro" id="IPR018123">
    <property type="entry name" value="WWE-dom_subgr"/>
</dbReference>
<dbReference type="Pfam" id="PF02825">
    <property type="entry name" value="WWE"/>
    <property type="match status" value="1"/>
</dbReference>
<feature type="domain" description="WWE" evidence="2">
    <location>
        <begin position="208"/>
        <end position="295"/>
    </location>
</feature>
<evidence type="ECO:0000313" key="4">
    <source>
        <dbReference type="Proteomes" id="UP001141327"/>
    </source>
</evidence>
<dbReference type="InterPro" id="IPR004170">
    <property type="entry name" value="WWE_dom"/>
</dbReference>
<dbReference type="EMBL" id="JAPMOS010000052">
    <property type="protein sequence ID" value="KAJ4457196.1"/>
    <property type="molecule type" value="Genomic_DNA"/>
</dbReference>
<reference evidence="3" key="1">
    <citation type="journal article" date="2022" name="bioRxiv">
        <title>Genomics of Preaxostyla Flagellates Illuminates Evolutionary Transitions and the Path Towards Mitochondrial Loss.</title>
        <authorList>
            <person name="Novak L.V.F."/>
            <person name="Treitli S.C."/>
            <person name="Pyrih J."/>
            <person name="Halakuc P."/>
            <person name="Pipaliya S.V."/>
            <person name="Vacek V."/>
            <person name="Brzon O."/>
            <person name="Soukal P."/>
            <person name="Eme L."/>
            <person name="Dacks J.B."/>
            <person name="Karnkowska A."/>
            <person name="Elias M."/>
            <person name="Hampl V."/>
        </authorList>
    </citation>
    <scope>NUCLEOTIDE SEQUENCE</scope>
    <source>
        <strain evidence="3">RCP-MX</strain>
    </source>
</reference>
<dbReference type="Proteomes" id="UP001141327">
    <property type="component" value="Unassembled WGS sequence"/>
</dbReference>
<proteinExistence type="predicted"/>
<feature type="compositionally biased region" description="Polar residues" evidence="1">
    <location>
        <begin position="316"/>
        <end position="328"/>
    </location>
</feature>
<dbReference type="SUPFAM" id="SSF117839">
    <property type="entry name" value="WWE domain"/>
    <property type="match status" value="1"/>
</dbReference>
<keyword evidence="4" id="KW-1185">Reference proteome</keyword>
<dbReference type="PROSITE" id="PS50918">
    <property type="entry name" value="WWE"/>
    <property type="match status" value="1"/>
</dbReference>